<comment type="caution">
    <text evidence="1">The sequence shown here is derived from an EMBL/GenBank/DDBJ whole genome shotgun (WGS) entry which is preliminary data.</text>
</comment>
<dbReference type="Proteomes" id="UP001283361">
    <property type="component" value="Unassembled WGS sequence"/>
</dbReference>
<gene>
    <name evidence="1" type="ORF">RRG08_023690</name>
</gene>
<organism evidence="1 2">
    <name type="scientific">Elysia crispata</name>
    <name type="common">lettuce slug</name>
    <dbReference type="NCBI Taxonomy" id="231223"/>
    <lineage>
        <taxon>Eukaryota</taxon>
        <taxon>Metazoa</taxon>
        <taxon>Spiralia</taxon>
        <taxon>Lophotrochozoa</taxon>
        <taxon>Mollusca</taxon>
        <taxon>Gastropoda</taxon>
        <taxon>Heterobranchia</taxon>
        <taxon>Euthyneura</taxon>
        <taxon>Panpulmonata</taxon>
        <taxon>Sacoglossa</taxon>
        <taxon>Placobranchoidea</taxon>
        <taxon>Plakobranchidae</taxon>
        <taxon>Elysia</taxon>
    </lineage>
</organism>
<name>A0AAE1ALG7_9GAST</name>
<dbReference type="AlphaFoldDB" id="A0AAE1ALG7"/>
<dbReference type="EMBL" id="JAWDGP010001604">
    <property type="protein sequence ID" value="KAK3789967.1"/>
    <property type="molecule type" value="Genomic_DNA"/>
</dbReference>
<sequence length="191" mass="21109">MKGAVVSMRVHEAVGDVTGYGQRLEVLVGMKGPVVFYEDIGSDWFRERVRICNRHASEPSDLTVPHLQHPHMKEVITKAINRASQIQCYYQLHIPSLIEIVNALAIIDIPSSECAHPDLPLGELILFVKVRSPRVGSSFRQPHQESRPKSLSATMAALSRAPVGECDFILRAVQVLMLGGPTLRPVSRVLG</sequence>
<proteinExistence type="predicted"/>
<protein>
    <submittedName>
        <fullName evidence="1">Uncharacterized protein</fullName>
    </submittedName>
</protein>
<keyword evidence="2" id="KW-1185">Reference proteome</keyword>
<evidence type="ECO:0000313" key="2">
    <source>
        <dbReference type="Proteomes" id="UP001283361"/>
    </source>
</evidence>
<evidence type="ECO:0000313" key="1">
    <source>
        <dbReference type="EMBL" id="KAK3789967.1"/>
    </source>
</evidence>
<reference evidence="1" key="1">
    <citation type="journal article" date="2023" name="G3 (Bethesda)">
        <title>A reference genome for the long-term kleptoplast-retaining sea slug Elysia crispata morphotype clarki.</title>
        <authorList>
            <person name="Eastman K.E."/>
            <person name="Pendleton A.L."/>
            <person name="Shaikh M.A."/>
            <person name="Suttiyut T."/>
            <person name="Ogas R."/>
            <person name="Tomko P."/>
            <person name="Gavelis G."/>
            <person name="Widhalm J.R."/>
            <person name="Wisecaver J.H."/>
        </authorList>
    </citation>
    <scope>NUCLEOTIDE SEQUENCE</scope>
    <source>
        <strain evidence="1">ECLA1</strain>
    </source>
</reference>
<accession>A0AAE1ALG7</accession>